<sequence length="157" mass="18106">MFGVYLLLIVVIHVITHQGAAHQCRVQVNGCSIPGNLPFLYKKKFTPACNKHDVCYSCGQYYHWSRQSCDISFQNDMYHLCTLPRNKGFVFEILNGAKKVLKTKEEAHCRTIAYLYYKAVDLLGRDRYNYISPGWCQDPCVEKIGSPNRRIGYSENN</sequence>
<dbReference type="Proteomes" id="UP000515163">
    <property type="component" value="Unplaced"/>
</dbReference>
<dbReference type="OrthoDB" id="10043382at2759"/>
<dbReference type="AlphaFoldDB" id="A0A6P8HY36"/>
<name>A0A6P8HY36_ACTTE</name>
<dbReference type="Gene3D" id="1.20.90.10">
    <property type="entry name" value="Phospholipase A2 domain"/>
    <property type="match status" value="1"/>
</dbReference>
<evidence type="ECO:0000313" key="2">
    <source>
        <dbReference type="Proteomes" id="UP000515163"/>
    </source>
</evidence>
<organism evidence="2 3">
    <name type="scientific">Actinia tenebrosa</name>
    <name type="common">Australian red waratah sea anemone</name>
    <dbReference type="NCBI Taxonomy" id="6105"/>
    <lineage>
        <taxon>Eukaryota</taxon>
        <taxon>Metazoa</taxon>
        <taxon>Cnidaria</taxon>
        <taxon>Anthozoa</taxon>
        <taxon>Hexacorallia</taxon>
        <taxon>Actiniaria</taxon>
        <taxon>Actiniidae</taxon>
        <taxon>Actinia</taxon>
    </lineage>
</organism>
<dbReference type="GeneID" id="116296404"/>
<dbReference type="InterPro" id="IPR038875">
    <property type="entry name" value="PLA2_conodipine-like"/>
</dbReference>
<keyword evidence="1" id="KW-0732">Signal</keyword>
<reference evidence="3" key="1">
    <citation type="submission" date="2025-08" db="UniProtKB">
        <authorList>
            <consortium name="RefSeq"/>
        </authorList>
    </citation>
    <scope>IDENTIFICATION</scope>
    <source>
        <tissue evidence="3">Tentacle</tissue>
    </source>
</reference>
<dbReference type="GO" id="GO:0004623">
    <property type="term" value="F:phospholipase A2 activity"/>
    <property type="evidence" value="ECO:0007669"/>
    <property type="project" value="InterPro"/>
</dbReference>
<dbReference type="InterPro" id="IPR036444">
    <property type="entry name" value="PLipase_A2_dom_sf"/>
</dbReference>
<dbReference type="PANTHER" id="PTHR37687">
    <property type="entry name" value="AGAP006772-PA"/>
    <property type="match status" value="1"/>
</dbReference>
<evidence type="ECO:0000313" key="3">
    <source>
        <dbReference type="RefSeq" id="XP_031560283.1"/>
    </source>
</evidence>
<dbReference type="GO" id="GO:0050482">
    <property type="term" value="P:arachidonate secretion"/>
    <property type="evidence" value="ECO:0007669"/>
    <property type="project" value="InterPro"/>
</dbReference>
<protein>
    <submittedName>
        <fullName evidence="3">Uncharacterized protein LOC116296404</fullName>
    </submittedName>
</protein>
<keyword evidence="2" id="KW-1185">Reference proteome</keyword>
<gene>
    <name evidence="3" type="primary">LOC116296404</name>
</gene>
<feature type="signal peptide" evidence="1">
    <location>
        <begin position="1"/>
        <end position="21"/>
    </location>
</feature>
<feature type="chain" id="PRO_5027745862" evidence="1">
    <location>
        <begin position="22"/>
        <end position="157"/>
    </location>
</feature>
<evidence type="ECO:0000256" key="1">
    <source>
        <dbReference type="SAM" id="SignalP"/>
    </source>
</evidence>
<accession>A0A6P8HY36</accession>
<dbReference type="RefSeq" id="XP_031560283.1">
    <property type="nucleotide sequence ID" value="XM_031704423.1"/>
</dbReference>
<proteinExistence type="predicted"/>
<dbReference type="InParanoid" id="A0A6P8HY36"/>
<dbReference type="KEGG" id="aten:116296404"/>
<dbReference type="SUPFAM" id="SSF48619">
    <property type="entry name" value="Phospholipase A2, PLA2"/>
    <property type="match status" value="1"/>
</dbReference>
<dbReference type="GO" id="GO:0006644">
    <property type="term" value="P:phospholipid metabolic process"/>
    <property type="evidence" value="ECO:0007669"/>
    <property type="project" value="InterPro"/>
</dbReference>
<dbReference type="PANTHER" id="PTHR37687:SF1">
    <property type="entry name" value="AGAP006772-PA"/>
    <property type="match status" value="1"/>
</dbReference>